<accession>A0A7M1ATT5</accession>
<evidence type="ECO:0000259" key="2">
    <source>
        <dbReference type="PROSITE" id="PS50110"/>
    </source>
</evidence>
<reference evidence="4 5" key="1">
    <citation type="submission" date="2019-06" db="EMBL/GenBank/DDBJ databases">
        <title>Sulfurimonas gotlandica sp. nov., a chemoautotrophic and psychrotolerant epsilonproteobacterium isolated from a pelagic redoxcline, and an emended description of the genus Sulfurimonas.</title>
        <authorList>
            <person name="Wang S."/>
            <person name="Jiang L."/>
            <person name="Shao Z."/>
        </authorList>
    </citation>
    <scope>NUCLEOTIDE SEQUENCE [LARGE SCALE GENOMIC DNA]</scope>
    <source>
        <strain evidence="4 5">B2</strain>
    </source>
</reference>
<dbReference type="PANTHER" id="PTHR45228:SF5">
    <property type="entry name" value="CYCLIC DI-GMP PHOSPHODIESTERASE VC_1348-RELATED"/>
    <property type="match status" value="1"/>
</dbReference>
<dbReference type="KEGG" id="smax:FJR03_03395"/>
<evidence type="ECO:0000313" key="4">
    <source>
        <dbReference type="EMBL" id="QOP40833.1"/>
    </source>
</evidence>
<dbReference type="InterPro" id="IPR052020">
    <property type="entry name" value="Cyclic_di-GMP/3'3'-cGAMP_PDE"/>
</dbReference>
<keyword evidence="1" id="KW-0597">Phosphoprotein</keyword>
<dbReference type="PANTHER" id="PTHR45228">
    <property type="entry name" value="CYCLIC DI-GMP PHOSPHODIESTERASE TM_0186-RELATED"/>
    <property type="match status" value="1"/>
</dbReference>
<gene>
    <name evidence="4" type="ORF">FJR03_03395</name>
</gene>
<feature type="domain" description="HD-GYP" evidence="3">
    <location>
        <begin position="153"/>
        <end position="349"/>
    </location>
</feature>
<dbReference type="SMART" id="SM00471">
    <property type="entry name" value="HDc"/>
    <property type="match status" value="1"/>
</dbReference>
<dbReference type="InterPro" id="IPR011006">
    <property type="entry name" value="CheY-like_superfamily"/>
</dbReference>
<dbReference type="PROSITE" id="PS51832">
    <property type="entry name" value="HD_GYP"/>
    <property type="match status" value="1"/>
</dbReference>
<dbReference type="EMBL" id="CP041165">
    <property type="protein sequence ID" value="QOP40833.1"/>
    <property type="molecule type" value="Genomic_DNA"/>
</dbReference>
<dbReference type="PROSITE" id="PS50110">
    <property type="entry name" value="RESPONSE_REGULATORY"/>
    <property type="match status" value="1"/>
</dbReference>
<dbReference type="Pfam" id="PF00072">
    <property type="entry name" value="Response_reg"/>
    <property type="match status" value="1"/>
</dbReference>
<feature type="domain" description="Response regulatory" evidence="2">
    <location>
        <begin position="6"/>
        <end position="122"/>
    </location>
</feature>
<dbReference type="InterPro" id="IPR037522">
    <property type="entry name" value="HD_GYP_dom"/>
</dbReference>
<keyword evidence="5" id="KW-1185">Reference proteome</keyword>
<dbReference type="Gene3D" id="3.40.50.2300">
    <property type="match status" value="1"/>
</dbReference>
<dbReference type="Pfam" id="PF13487">
    <property type="entry name" value="HD_5"/>
    <property type="match status" value="1"/>
</dbReference>
<dbReference type="RefSeq" id="WP_193114254.1">
    <property type="nucleotide sequence ID" value="NZ_CP041165.1"/>
</dbReference>
<evidence type="ECO:0000259" key="3">
    <source>
        <dbReference type="PROSITE" id="PS51832"/>
    </source>
</evidence>
<dbReference type="Gene3D" id="1.10.3210.10">
    <property type="entry name" value="Hypothetical protein af1432"/>
    <property type="match status" value="1"/>
</dbReference>
<dbReference type="GO" id="GO:0000160">
    <property type="term" value="P:phosphorelay signal transduction system"/>
    <property type="evidence" value="ECO:0007669"/>
    <property type="project" value="InterPro"/>
</dbReference>
<dbReference type="SUPFAM" id="SSF52172">
    <property type="entry name" value="CheY-like"/>
    <property type="match status" value="1"/>
</dbReference>
<name>A0A7M1ATT5_9BACT</name>
<proteinExistence type="predicted"/>
<protein>
    <submittedName>
        <fullName evidence="4">Response regulator</fullName>
    </submittedName>
</protein>
<organism evidence="4 5">
    <name type="scientific">Sulfurimonas marina</name>
    <dbReference type="NCBI Taxonomy" id="2590551"/>
    <lineage>
        <taxon>Bacteria</taxon>
        <taxon>Pseudomonadati</taxon>
        <taxon>Campylobacterota</taxon>
        <taxon>Epsilonproteobacteria</taxon>
        <taxon>Campylobacterales</taxon>
        <taxon>Sulfurimonadaceae</taxon>
        <taxon>Sulfurimonas</taxon>
    </lineage>
</organism>
<feature type="modified residue" description="4-aspartylphosphate" evidence="1">
    <location>
        <position position="55"/>
    </location>
</feature>
<dbReference type="CDD" id="cd19920">
    <property type="entry name" value="REC_PA4781-like"/>
    <property type="match status" value="1"/>
</dbReference>
<dbReference type="AlphaFoldDB" id="A0A7M1ATT5"/>
<dbReference type="SUPFAM" id="SSF109604">
    <property type="entry name" value="HD-domain/PDEase-like"/>
    <property type="match status" value="1"/>
</dbReference>
<dbReference type="InterPro" id="IPR003607">
    <property type="entry name" value="HD/PDEase_dom"/>
</dbReference>
<dbReference type="Proteomes" id="UP000593910">
    <property type="component" value="Chromosome"/>
</dbReference>
<sequence>MELVYNILIVDDISDNIKVAMNILKENNYNFSFALNGKEALDVVTTKKFDLILLDIMMPEMNGYEVCKQLKADPRTQDIPVIFLTAKADVDSITEGLKLGAVDYITKPFHSEELIARVTTHLELYHAKEVLKQNNLDLNVKIVEREKRYLSELEQTQKEIIYLLTELMESTSDETGRHIKRVADASKLLATLHGALSEEEINDVYFASPLHDIGKVTIPHEVLNKPGRYTEEEFKIMQEHTTNAHKFLQHSQRRLIKAGDIIAHQHHEKWDGTGYPQGLVGEKIHIYARIVAIADVLDALTHKRVYKDAWSFEEVVKYITDRKGKQFDPYLTELFENNIESFRAIVEEE</sequence>
<evidence type="ECO:0000256" key="1">
    <source>
        <dbReference type="PROSITE-ProRule" id="PRU00169"/>
    </source>
</evidence>
<dbReference type="SMART" id="SM00448">
    <property type="entry name" value="REC"/>
    <property type="match status" value="1"/>
</dbReference>
<dbReference type="CDD" id="cd00077">
    <property type="entry name" value="HDc"/>
    <property type="match status" value="1"/>
</dbReference>
<evidence type="ECO:0000313" key="5">
    <source>
        <dbReference type="Proteomes" id="UP000593910"/>
    </source>
</evidence>
<dbReference type="InterPro" id="IPR001789">
    <property type="entry name" value="Sig_transdc_resp-reg_receiver"/>
</dbReference>